<comment type="caution">
    <text evidence="2">The sequence shown here is derived from an EMBL/GenBank/DDBJ whole genome shotgun (WGS) entry which is preliminary data.</text>
</comment>
<accession>A0A371J2Q2</accession>
<feature type="transmembrane region" description="Helical" evidence="1">
    <location>
        <begin position="5"/>
        <end position="23"/>
    </location>
</feature>
<name>A0A371J2Q2_9FIRM</name>
<dbReference type="Proteomes" id="UP000215694">
    <property type="component" value="Unassembled WGS sequence"/>
</dbReference>
<keyword evidence="1" id="KW-1133">Transmembrane helix</keyword>
<gene>
    <name evidence="2" type="ORF">CHL78_011410</name>
</gene>
<keyword evidence="1" id="KW-0812">Transmembrane</keyword>
<dbReference type="AlphaFoldDB" id="A0A371J2Q2"/>
<evidence type="ECO:0000313" key="2">
    <source>
        <dbReference type="EMBL" id="RDY26936.1"/>
    </source>
</evidence>
<evidence type="ECO:0000313" key="3">
    <source>
        <dbReference type="Proteomes" id="UP000215694"/>
    </source>
</evidence>
<feature type="transmembrane region" description="Helical" evidence="1">
    <location>
        <begin position="29"/>
        <end position="47"/>
    </location>
</feature>
<keyword evidence="3" id="KW-1185">Reference proteome</keyword>
<keyword evidence="1" id="KW-0472">Membrane</keyword>
<sequence length="59" mass="6574">MNKRALIFWAVLILICIILYSIFLNSGNIIGAAIVLAAMINCAILLVKRSKNSNDDNYF</sequence>
<evidence type="ECO:0000256" key="1">
    <source>
        <dbReference type="SAM" id="Phobius"/>
    </source>
</evidence>
<protein>
    <submittedName>
        <fullName evidence="2">Uncharacterized protein</fullName>
    </submittedName>
</protein>
<dbReference type="RefSeq" id="WP_094368050.1">
    <property type="nucleotide sequence ID" value="NZ_NOJY02000018.1"/>
</dbReference>
<proteinExistence type="predicted"/>
<organism evidence="2 3">
    <name type="scientific">Romboutsia weinsteinii</name>
    <dbReference type="NCBI Taxonomy" id="2020949"/>
    <lineage>
        <taxon>Bacteria</taxon>
        <taxon>Bacillati</taxon>
        <taxon>Bacillota</taxon>
        <taxon>Clostridia</taxon>
        <taxon>Peptostreptococcales</taxon>
        <taxon>Peptostreptococcaceae</taxon>
        <taxon>Romboutsia</taxon>
    </lineage>
</organism>
<dbReference type="EMBL" id="NOJY02000018">
    <property type="protein sequence ID" value="RDY26936.1"/>
    <property type="molecule type" value="Genomic_DNA"/>
</dbReference>
<reference evidence="2 3" key="1">
    <citation type="journal article" date="2017" name="Genome Announc.">
        <title>Draft Genome Sequence of Romboutsia weinsteinii sp. nov. Strain CCRI-19649(T) Isolated from Surface Water.</title>
        <authorList>
            <person name="Maheux A.F."/>
            <person name="Boudreau D.K."/>
            <person name="Berube E."/>
            <person name="Boissinot M."/>
            <person name="Cantin P."/>
            <person name="Raymond F."/>
            <person name="Corbeil J."/>
            <person name="Omar R.F."/>
            <person name="Bergeron M.G."/>
        </authorList>
    </citation>
    <scope>NUCLEOTIDE SEQUENCE [LARGE SCALE GENOMIC DNA]</scope>
    <source>
        <strain evidence="2 3">CCRI-19649</strain>
    </source>
</reference>